<keyword evidence="18" id="KW-1185">Reference proteome</keyword>
<feature type="transmembrane region" description="Helical" evidence="15">
    <location>
        <begin position="557"/>
        <end position="576"/>
    </location>
</feature>
<feature type="transmembrane region" description="Helical" evidence="15">
    <location>
        <begin position="484"/>
        <end position="504"/>
    </location>
</feature>
<name>A0AAN7PWR3_9COLE</name>
<evidence type="ECO:0000256" key="7">
    <source>
        <dbReference type="ARBA" id="ARBA00022840"/>
    </source>
</evidence>
<comment type="pathway">
    <text evidence="2 14">Carbohydrate degradation; glycolysis; D-glyceraldehyde 3-phosphate and glycerone phosphate from D-glucose: step 4/4.</text>
</comment>
<evidence type="ECO:0000256" key="1">
    <source>
        <dbReference type="ARBA" id="ARBA00004141"/>
    </source>
</evidence>
<keyword evidence="8 15" id="KW-1133">Transmembrane helix</keyword>
<dbReference type="GO" id="GO:0016020">
    <property type="term" value="C:membrane"/>
    <property type="evidence" value="ECO:0007669"/>
    <property type="project" value="UniProtKB-SubCell"/>
</dbReference>
<comment type="catalytic activity">
    <reaction evidence="13">
        <text>beta-D-fructose 1,6-bisphosphate = D-glyceraldehyde 3-phosphate + dihydroxyacetone phosphate</text>
        <dbReference type="Rhea" id="RHEA:14729"/>
        <dbReference type="ChEBI" id="CHEBI:32966"/>
        <dbReference type="ChEBI" id="CHEBI:57642"/>
        <dbReference type="ChEBI" id="CHEBI:59776"/>
        <dbReference type="EC" id="4.1.2.13"/>
    </reaction>
</comment>
<dbReference type="EC" id="4.1.2.13" evidence="4 13"/>
<comment type="caution">
    <text evidence="17">The sequence shown here is derived from an EMBL/GenBank/DDBJ whole genome shotgun (WGS) entry which is preliminary data.</text>
</comment>
<keyword evidence="11 13" id="KW-0456">Lyase</keyword>
<evidence type="ECO:0000256" key="10">
    <source>
        <dbReference type="ARBA" id="ARBA00023152"/>
    </source>
</evidence>
<accession>A0AAN7PWR3</accession>
<keyword evidence="7" id="KW-0067">ATP-binding</keyword>
<dbReference type="InterPro" id="IPR017871">
    <property type="entry name" value="ABC_transporter-like_CS"/>
</dbReference>
<dbReference type="SUPFAM" id="SSF51569">
    <property type="entry name" value="Aldolase"/>
    <property type="match status" value="1"/>
</dbReference>
<evidence type="ECO:0000256" key="11">
    <source>
        <dbReference type="ARBA" id="ARBA00023239"/>
    </source>
</evidence>
<dbReference type="PROSITE" id="PS00158">
    <property type="entry name" value="ALDOLASE_CLASS_I"/>
    <property type="match status" value="1"/>
</dbReference>
<dbReference type="InterPro" id="IPR027417">
    <property type="entry name" value="P-loop_NTPase"/>
</dbReference>
<evidence type="ECO:0000259" key="16">
    <source>
        <dbReference type="PROSITE" id="PS50893"/>
    </source>
</evidence>
<evidence type="ECO:0000313" key="17">
    <source>
        <dbReference type="EMBL" id="KAK4878257.1"/>
    </source>
</evidence>
<evidence type="ECO:0000256" key="9">
    <source>
        <dbReference type="ARBA" id="ARBA00023136"/>
    </source>
</evidence>
<dbReference type="Pfam" id="PF00274">
    <property type="entry name" value="Glycolytic"/>
    <property type="match status" value="1"/>
</dbReference>
<dbReference type="PROSITE" id="PS00211">
    <property type="entry name" value="ABC_TRANSPORTER_1"/>
    <property type="match status" value="1"/>
</dbReference>
<keyword evidence="10 13" id="KW-0324">Glycolysis</keyword>
<evidence type="ECO:0000313" key="18">
    <source>
        <dbReference type="Proteomes" id="UP001353858"/>
    </source>
</evidence>
<protein>
    <recommendedName>
        <fullName evidence="4 13">Fructose-bisphosphate aldolase</fullName>
        <ecNumber evidence="4 13">4.1.2.13</ecNumber>
    </recommendedName>
</protein>
<proteinExistence type="inferred from homology"/>
<evidence type="ECO:0000256" key="4">
    <source>
        <dbReference type="ARBA" id="ARBA00013068"/>
    </source>
</evidence>
<evidence type="ECO:0000256" key="13">
    <source>
        <dbReference type="RuleBase" id="RU003994"/>
    </source>
</evidence>
<sequence>MNTDMELRHVEDTQLAVCVRNGYKHYGTKNNKVPVLASVEMNVLKGTIYGLLGASGCGKTTLLSCMIGLKKLSSGDIWILGGSPSQRCASRIGYMPQQISLCLEFTIRESMKFFGWIGGLSTDQIEERLDFIAKLLMLPCVDSKIGQLSGGQQRRVSFATALLHEPELMILDEPTVGLDPILRMTIWEYLVNITKSKSITIILTTHYIDEARQADKIGLMRDGTIICEDSPNKLLAKFNATSLDEAFYKMIVSNSKSTPGKWLRFPQLQNSAEEKRSFIRSNNLKALLWKNVKWMCRNYQIFITVCLLPVLTVFIFGTAFGHNPQQLQIGLVNHETANVNCGVLTCNSTYLSCHFLQYLDENTMTLINFDSEEEARLGVKHGKVYASIIFNNNYTECLKLRFQGVLRIPNYKIEASTMQVIYDTSIKDIAYFIKAYFYKRFQKFMGDYLESCGVSKDVVASPVHFFPPVYGVLDPIYTDFTSSGVLLTMAFFLSATLTAGVTMIERNEGILERSLVMGVNMFEILTAQIMTQFSPMVVQCVGPLLVLFLFFDITLKGSAVLVTFFTLMTGLCGMCAESTCAMTTYFSYPSPALQDELKKIANAIATPGKGILAADESTGTIGKRLSNIGLENNEDNRRKYRQLLFTTDKSVGQYISGVILYHETLYQKSDDGTPFVQLLKERGIIPGIKVDVGVVPLFGSEDECTTQGLDDLGKRCAQYKKDGCEFAKWRCVLKISTNTPSYQAIMENANVLARYASICQANGLVPIVEPEVLIDGDHSIDRCQKVTETVLAAVYKALNDHHVYLEGTLLKPNMVTEGQSHSPKSTCLKIAEATVTALSRTVPAAVPGVMFLSGGQSEEEATVNLNAINQFGGKKPWVLSFSYGRALQASVLRAWDGKDANVTAGQMEFMKRAKANGEATLGKYSEGTVQGEAGKEGLFVKDHKY</sequence>
<feature type="domain" description="ABC transporter" evidence="16">
    <location>
        <begin position="17"/>
        <end position="247"/>
    </location>
</feature>
<evidence type="ECO:0000256" key="2">
    <source>
        <dbReference type="ARBA" id="ARBA00004714"/>
    </source>
</evidence>
<dbReference type="GO" id="GO:0005524">
    <property type="term" value="F:ATP binding"/>
    <property type="evidence" value="ECO:0007669"/>
    <property type="project" value="UniProtKB-KW"/>
</dbReference>
<dbReference type="SUPFAM" id="SSF52540">
    <property type="entry name" value="P-loop containing nucleoside triphosphate hydrolases"/>
    <property type="match status" value="1"/>
</dbReference>
<dbReference type="GO" id="GO:0004332">
    <property type="term" value="F:fructose-bisphosphate aldolase activity"/>
    <property type="evidence" value="ECO:0007669"/>
    <property type="project" value="UniProtKB-EC"/>
</dbReference>
<dbReference type="Gene3D" id="3.20.20.70">
    <property type="entry name" value="Aldolase class I"/>
    <property type="match status" value="1"/>
</dbReference>
<dbReference type="InterPro" id="IPR013785">
    <property type="entry name" value="Aldolase_TIM"/>
</dbReference>
<dbReference type="SMART" id="SM00382">
    <property type="entry name" value="AAA"/>
    <property type="match status" value="1"/>
</dbReference>
<keyword evidence="5 15" id="KW-0812">Transmembrane</keyword>
<evidence type="ECO:0000256" key="6">
    <source>
        <dbReference type="ARBA" id="ARBA00022741"/>
    </source>
</evidence>
<dbReference type="NCBIfam" id="NF033379">
    <property type="entry name" value="FrucBisAld_I"/>
    <property type="match status" value="1"/>
</dbReference>
<dbReference type="CDD" id="cd00948">
    <property type="entry name" value="FBP_aldolase_I_a"/>
    <property type="match status" value="1"/>
</dbReference>
<dbReference type="AlphaFoldDB" id="A0AAN7PWR3"/>
<dbReference type="InterPro" id="IPR029768">
    <property type="entry name" value="Aldolase_I_AS"/>
</dbReference>
<dbReference type="GO" id="GO:0006096">
    <property type="term" value="P:glycolytic process"/>
    <property type="evidence" value="ECO:0007669"/>
    <property type="project" value="UniProtKB-KW"/>
</dbReference>
<dbReference type="InterPro" id="IPR000741">
    <property type="entry name" value="FBA_I"/>
</dbReference>
<comment type="subcellular location">
    <subcellularLocation>
        <location evidence="1">Membrane</location>
        <topology evidence="1">Multi-pass membrane protein</topology>
    </subcellularLocation>
</comment>
<evidence type="ECO:0000256" key="12">
    <source>
        <dbReference type="ARBA" id="ARBA00023270"/>
    </source>
</evidence>
<dbReference type="PANTHER" id="PTHR11627">
    <property type="entry name" value="FRUCTOSE-BISPHOSPHATE ALDOLASE"/>
    <property type="match status" value="1"/>
</dbReference>
<reference evidence="18" key="1">
    <citation type="submission" date="2023-01" db="EMBL/GenBank/DDBJ databases">
        <title>Key to firefly adult light organ development and bioluminescence: homeobox transcription factors regulate luciferase expression and transportation to peroxisome.</title>
        <authorList>
            <person name="Fu X."/>
        </authorList>
    </citation>
    <scope>NUCLEOTIDE SEQUENCE [LARGE SCALE GENOMIC DNA]</scope>
</reference>
<dbReference type="PROSITE" id="PS50893">
    <property type="entry name" value="ABC_TRANSPORTER_2"/>
    <property type="match status" value="1"/>
</dbReference>
<evidence type="ECO:0000256" key="14">
    <source>
        <dbReference type="RuleBase" id="RU004257"/>
    </source>
</evidence>
<feature type="transmembrane region" description="Helical" evidence="15">
    <location>
        <begin position="525"/>
        <end position="551"/>
    </location>
</feature>
<keyword evidence="9 15" id="KW-0472">Membrane</keyword>
<keyword evidence="6" id="KW-0547">Nucleotide-binding</keyword>
<dbReference type="InterPro" id="IPR003439">
    <property type="entry name" value="ABC_transporter-like_ATP-bd"/>
</dbReference>
<dbReference type="GO" id="GO:0140359">
    <property type="term" value="F:ABC-type transporter activity"/>
    <property type="evidence" value="ECO:0007669"/>
    <property type="project" value="InterPro"/>
</dbReference>
<dbReference type="Pfam" id="PF12698">
    <property type="entry name" value="ABC2_membrane_3"/>
    <property type="match status" value="1"/>
</dbReference>
<evidence type="ECO:0000256" key="15">
    <source>
        <dbReference type="SAM" id="Phobius"/>
    </source>
</evidence>
<keyword evidence="12" id="KW-0704">Schiff base</keyword>
<evidence type="ECO:0000256" key="5">
    <source>
        <dbReference type="ARBA" id="ARBA00022692"/>
    </source>
</evidence>
<comment type="similarity">
    <text evidence="3 13">Belongs to the class I fructose-bisphosphate aldolase family.</text>
</comment>
<dbReference type="FunFam" id="3.20.20.70:FF:000021">
    <property type="entry name" value="Fructose-bisphosphate aldolase"/>
    <property type="match status" value="1"/>
</dbReference>
<dbReference type="InterPro" id="IPR003593">
    <property type="entry name" value="AAA+_ATPase"/>
</dbReference>
<evidence type="ECO:0000256" key="8">
    <source>
        <dbReference type="ARBA" id="ARBA00022989"/>
    </source>
</evidence>
<evidence type="ECO:0000256" key="3">
    <source>
        <dbReference type="ARBA" id="ARBA00010387"/>
    </source>
</evidence>
<dbReference type="EMBL" id="JARPUR010000004">
    <property type="protein sequence ID" value="KAK4878257.1"/>
    <property type="molecule type" value="Genomic_DNA"/>
</dbReference>
<feature type="transmembrane region" description="Helical" evidence="15">
    <location>
        <begin position="299"/>
        <end position="320"/>
    </location>
</feature>
<dbReference type="Pfam" id="PF00005">
    <property type="entry name" value="ABC_tran"/>
    <property type="match status" value="1"/>
</dbReference>
<dbReference type="InterPro" id="IPR013525">
    <property type="entry name" value="ABC2_TM"/>
</dbReference>
<gene>
    <name evidence="17" type="ORF">RN001_010763</name>
</gene>
<dbReference type="Gene3D" id="3.40.50.300">
    <property type="entry name" value="P-loop containing nucleotide triphosphate hydrolases"/>
    <property type="match status" value="1"/>
</dbReference>
<dbReference type="GO" id="GO:0016887">
    <property type="term" value="F:ATP hydrolysis activity"/>
    <property type="evidence" value="ECO:0007669"/>
    <property type="project" value="InterPro"/>
</dbReference>
<dbReference type="Proteomes" id="UP001353858">
    <property type="component" value="Unassembled WGS sequence"/>
</dbReference>
<organism evidence="17 18">
    <name type="scientific">Aquatica leii</name>
    <dbReference type="NCBI Taxonomy" id="1421715"/>
    <lineage>
        <taxon>Eukaryota</taxon>
        <taxon>Metazoa</taxon>
        <taxon>Ecdysozoa</taxon>
        <taxon>Arthropoda</taxon>
        <taxon>Hexapoda</taxon>
        <taxon>Insecta</taxon>
        <taxon>Pterygota</taxon>
        <taxon>Neoptera</taxon>
        <taxon>Endopterygota</taxon>
        <taxon>Coleoptera</taxon>
        <taxon>Polyphaga</taxon>
        <taxon>Elateriformia</taxon>
        <taxon>Elateroidea</taxon>
        <taxon>Lampyridae</taxon>
        <taxon>Luciolinae</taxon>
        <taxon>Aquatica</taxon>
    </lineage>
</organism>